<keyword evidence="9" id="KW-1185">Reference proteome</keyword>
<evidence type="ECO:0000256" key="6">
    <source>
        <dbReference type="ARBA" id="ARBA00023211"/>
    </source>
</evidence>
<dbReference type="Gene3D" id="3.90.79.10">
    <property type="entry name" value="Nucleoside Triphosphate Pyrophosphohydrolase"/>
    <property type="match status" value="1"/>
</dbReference>
<dbReference type="InterPro" id="IPR000086">
    <property type="entry name" value="NUDIX_hydrolase_dom"/>
</dbReference>
<evidence type="ECO:0000256" key="3">
    <source>
        <dbReference type="ARBA" id="ARBA00022723"/>
    </source>
</evidence>
<evidence type="ECO:0000256" key="5">
    <source>
        <dbReference type="ARBA" id="ARBA00022842"/>
    </source>
</evidence>
<evidence type="ECO:0000256" key="4">
    <source>
        <dbReference type="ARBA" id="ARBA00022801"/>
    </source>
</evidence>
<dbReference type="Pfam" id="PF00293">
    <property type="entry name" value="NUDIX"/>
    <property type="match status" value="1"/>
</dbReference>
<proteinExistence type="predicted"/>
<dbReference type="InterPro" id="IPR045121">
    <property type="entry name" value="CoAse"/>
</dbReference>
<dbReference type="CDD" id="cd03426">
    <property type="entry name" value="NUDIX_CoAse_Nudt7"/>
    <property type="match status" value="1"/>
</dbReference>
<organism evidence="8 9">
    <name type="scientific">Aquibacillus salsiterrae</name>
    <dbReference type="NCBI Taxonomy" id="2950439"/>
    <lineage>
        <taxon>Bacteria</taxon>
        <taxon>Bacillati</taxon>
        <taxon>Bacillota</taxon>
        <taxon>Bacilli</taxon>
        <taxon>Bacillales</taxon>
        <taxon>Bacillaceae</taxon>
        <taxon>Aquibacillus</taxon>
    </lineage>
</organism>
<keyword evidence="5" id="KW-0460">Magnesium</keyword>
<dbReference type="GO" id="GO:0046872">
    <property type="term" value="F:metal ion binding"/>
    <property type="evidence" value="ECO:0007669"/>
    <property type="project" value="UniProtKB-KW"/>
</dbReference>
<dbReference type="SUPFAM" id="SSF55811">
    <property type="entry name" value="Nudix"/>
    <property type="match status" value="1"/>
</dbReference>
<evidence type="ECO:0000313" key="8">
    <source>
        <dbReference type="EMBL" id="MDC3416968.1"/>
    </source>
</evidence>
<comment type="cofactor">
    <cofactor evidence="2">
        <name>Mg(2+)</name>
        <dbReference type="ChEBI" id="CHEBI:18420"/>
    </cofactor>
</comment>
<dbReference type="Proteomes" id="UP001145069">
    <property type="component" value="Unassembled WGS sequence"/>
</dbReference>
<sequence length="206" mass="23457">MDPKAILNKVKSHTPTILGSRQFATYAVLVPLVEKDDELHVLFEVRSHQMRRQPGETSFPGGKIDAKDSGEKEAAIRETVEELGVNEKDITGVHPLDYIVSPFGMIVYPYVGILDAASRLHPNPAEVEETFLVPLSFFKETKPSVHYVHLDLQPAEDFPYDLIIGGENYKWRARSLEELFYVYDDKVIWGLTAKIVTHFIELIFEK</sequence>
<reference evidence="8" key="1">
    <citation type="submission" date="2022-06" db="EMBL/GenBank/DDBJ databases">
        <title>Aquibacillus sp. a new bacterium isolated from soil saline samples.</title>
        <authorList>
            <person name="Galisteo C."/>
            <person name="De La Haba R."/>
            <person name="Sanchez-Porro C."/>
            <person name="Ventosa A."/>
        </authorList>
    </citation>
    <scope>NUCLEOTIDE SEQUENCE</scope>
    <source>
        <strain evidence="8">3ASR75-54</strain>
    </source>
</reference>
<dbReference type="GO" id="GO:0010945">
    <property type="term" value="F:coenzyme A diphosphatase activity"/>
    <property type="evidence" value="ECO:0007669"/>
    <property type="project" value="InterPro"/>
</dbReference>
<dbReference type="InterPro" id="IPR015797">
    <property type="entry name" value="NUDIX_hydrolase-like_dom_sf"/>
</dbReference>
<dbReference type="RefSeq" id="WP_272446015.1">
    <property type="nucleotide sequence ID" value="NZ_JAMQKC010000005.1"/>
</dbReference>
<dbReference type="PROSITE" id="PS51462">
    <property type="entry name" value="NUDIX"/>
    <property type="match status" value="1"/>
</dbReference>
<keyword evidence="3" id="KW-0479">Metal-binding</keyword>
<dbReference type="PANTHER" id="PTHR12992:SF11">
    <property type="entry name" value="MITOCHONDRIAL COENZYME A DIPHOSPHATASE NUDT8"/>
    <property type="match status" value="1"/>
</dbReference>
<comment type="cofactor">
    <cofactor evidence="1">
        <name>Mn(2+)</name>
        <dbReference type="ChEBI" id="CHEBI:29035"/>
    </cofactor>
</comment>
<keyword evidence="4" id="KW-0378">Hydrolase</keyword>
<evidence type="ECO:0000256" key="1">
    <source>
        <dbReference type="ARBA" id="ARBA00001936"/>
    </source>
</evidence>
<evidence type="ECO:0000313" key="9">
    <source>
        <dbReference type="Proteomes" id="UP001145069"/>
    </source>
</evidence>
<accession>A0A9X3WDF0</accession>
<evidence type="ECO:0000259" key="7">
    <source>
        <dbReference type="PROSITE" id="PS51462"/>
    </source>
</evidence>
<dbReference type="EMBL" id="JAMQKC010000005">
    <property type="protein sequence ID" value="MDC3416968.1"/>
    <property type="molecule type" value="Genomic_DNA"/>
</dbReference>
<name>A0A9X3WDF0_9BACI</name>
<dbReference type="AlphaFoldDB" id="A0A9X3WDF0"/>
<gene>
    <name evidence="8" type="ORF">NC799_08535</name>
</gene>
<evidence type="ECO:0000256" key="2">
    <source>
        <dbReference type="ARBA" id="ARBA00001946"/>
    </source>
</evidence>
<protein>
    <submittedName>
        <fullName evidence="8">CoA pyrophosphatase</fullName>
    </submittedName>
</protein>
<comment type="caution">
    <text evidence="8">The sequence shown here is derived from an EMBL/GenBank/DDBJ whole genome shotgun (WGS) entry which is preliminary data.</text>
</comment>
<dbReference type="PANTHER" id="PTHR12992">
    <property type="entry name" value="NUDIX HYDROLASE"/>
    <property type="match status" value="1"/>
</dbReference>
<keyword evidence="6" id="KW-0464">Manganese</keyword>
<feature type="domain" description="Nudix hydrolase" evidence="7">
    <location>
        <begin position="23"/>
        <end position="160"/>
    </location>
</feature>